<evidence type="ECO:0000313" key="3">
    <source>
        <dbReference type="Proteomes" id="UP000526033"/>
    </source>
</evidence>
<dbReference type="EMBL" id="JAAZNL010000004">
    <property type="protein sequence ID" value="NMB69644.1"/>
    <property type="molecule type" value="Genomic_DNA"/>
</dbReference>
<dbReference type="InterPro" id="IPR001296">
    <property type="entry name" value="Glyco_trans_1"/>
</dbReference>
<dbReference type="SUPFAM" id="SSF53756">
    <property type="entry name" value="UDP-Glycosyltransferase/glycogen phosphorylase"/>
    <property type="match status" value="1"/>
</dbReference>
<feature type="domain" description="Glycosyl transferase family 1" evidence="1">
    <location>
        <begin position="193"/>
        <end position="366"/>
    </location>
</feature>
<proteinExistence type="predicted"/>
<comment type="caution">
    <text evidence="2">The sequence shown here is derived from an EMBL/GenBank/DDBJ whole genome shotgun (WGS) entry which is preliminary data.</text>
</comment>
<dbReference type="Pfam" id="PF00534">
    <property type="entry name" value="Glycos_transf_1"/>
    <property type="match status" value="1"/>
</dbReference>
<protein>
    <submittedName>
        <fullName evidence="2">Glycosyltransferase</fullName>
    </submittedName>
</protein>
<name>A0A7X9DJX5_UNCKA</name>
<evidence type="ECO:0000259" key="1">
    <source>
        <dbReference type="Pfam" id="PF00534"/>
    </source>
</evidence>
<dbReference type="Proteomes" id="UP000526033">
    <property type="component" value="Unassembled WGS sequence"/>
</dbReference>
<dbReference type="AlphaFoldDB" id="A0A7X9DJX5"/>
<reference evidence="2 3" key="1">
    <citation type="journal article" date="2020" name="Biotechnol. Biofuels">
        <title>New insights from the biogas microbiome by comprehensive genome-resolved metagenomics of nearly 1600 species originating from multiple anaerobic digesters.</title>
        <authorList>
            <person name="Campanaro S."/>
            <person name="Treu L."/>
            <person name="Rodriguez-R L.M."/>
            <person name="Kovalovszki A."/>
            <person name="Ziels R.M."/>
            <person name="Maus I."/>
            <person name="Zhu X."/>
            <person name="Kougias P.G."/>
            <person name="Basile A."/>
            <person name="Luo G."/>
            <person name="Schluter A."/>
            <person name="Konstantinidis K.T."/>
            <person name="Angelidaki I."/>
        </authorList>
    </citation>
    <scope>NUCLEOTIDE SEQUENCE [LARGE SCALE GENOMIC DNA]</scope>
    <source>
        <strain evidence="2">AS27yjCOA_165</strain>
    </source>
</reference>
<accession>A0A7X9DJX5</accession>
<organism evidence="2 3">
    <name type="scientific">candidate division WWE3 bacterium</name>
    <dbReference type="NCBI Taxonomy" id="2053526"/>
    <lineage>
        <taxon>Bacteria</taxon>
        <taxon>Katanobacteria</taxon>
    </lineage>
</organism>
<dbReference type="Gene3D" id="3.40.50.2000">
    <property type="entry name" value="Glycogen Phosphorylase B"/>
    <property type="match status" value="2"/>
</dbReference>
<dbReference type="GO" id="GO:0016757">
    <property type="term" value="F:glycosyltransferase activity"/>
    <property type="evidence" value="ECO:0007669"/>
    <property type="project" value="InterPro"/>
</dbReference>
<keyword evidence="2" id="KW-0808">Transferase</keyword>
<sequence length="385" mass="44317">MKYDFVVVIHRLYDKGTIKKGGVDLIVDYLLKRNNIILMIEYPLNYSQSNEMRVSQLTYGETTPLYISRIPIRINVICWVLEFFLTLTNIFRFAGTGGIIITSDPLTTLPAVLLRKAGMYKFHYYHSVDYSTDRFKNVVLNAIYLKLLKIGLKNADLVGIVTRQAAQRLTGYGVKRTVYIPNSLDFHSLDGIRKPINNRDRNSLVITCSDVSHKYLIMELVQLTEKLKEIYPAIKLNVVGKFDPKDLYCKELLTYTESHNLQENVIFHGQVMRELNYQIIAQSYIGLAFYDGLHSHVIYGDAIKIREYAAFGLPSVADTHTYTAVEMNEVGAGYTVANVETAFEKVRTLLDGEQDYKSRSEAALKWSKKYDKRKLLENLYTQYFK</sequence>
<evidence type="ECO:0000313" key="2">
    <source>
        <dbReference type="EMBL" id="NMB69644.1"/>
    </source>
</evidence>
<gene>
    <name evidence="2" type="ORF">GYA27_00370</name>
</gene>